<dbReference type="RefSeq" id="WP_156220576.1">
    <property type="nucleotide sequence ID" value="NZ_WOFH01000014.1"/>
</dbReference>
<name>A0A7K1LAG3_9ACTN</name>
<sequence>MKRRWRRLDAIAHALYCPTMLGRRATRARWHHNIHLIPGALLDEICRRADTADGR</sequence>
<gene>
    <name evidence="1" type="ORF">GNZ18_33150</name>
</gene>
<accession>A0A7K1LAG3</accession>
<proteinExistence type="predicted"/>
<comment type="caution">
    <text evidence="1">The sequence shown here is derived from an EMBL/GenBank/DDBJ whole genome shotgun (WGS) entry which is preliminary data.</text>
</comment>
<organism evidence="1 2">
    <name type="scientific">Actinomadura litoris</name>
    <dbReference type="NCBI Taxonomy" id="2678616"/>
    <lineage>
        <taxon>Bacteria</taxon>
        <taxon>Bacillati</taxon>
        <taxon>Actinomycetota</taxon>
        <taxon>Actinomycetes</taxon>
        <taxon>Streptosporangiales</taxon>
        <taxon>Thermomonosporaceae</taxon>
        <taxon>Actinomadura</taxon>
    </lineage>
</organism>
<reference evidence="1 2" key="1">
    <citation type="submission" date="2019-11" db="EMBL/GenBank/DDBJ databases">
        <authorList>
            <person name="Cao P."/>
        </authorList>
    </citation>
    <scope>NUCLEOTIDE SEQUENCE [LARGE SCALE GENOMIC DNA]</scope>
    <source>
        <strain evidence="1 2">NEAU-AAG5</strain>
    </source>
</reference>
<evidence type="ECO:0000313" key="2">
    <source>
        <dbReference type="Proteomes" id="UP000432015"/>
    </source>
</evidence>
<keyword evidence="2" id="KW-1185">Reference proteome</keyword>
<dbReference type="AlphaFoldDB" id="A0A7K1LAG3"/>
<dbReference type="EMBL" id="WOFH01000014">
    <property type="protein sequence ID" value="MUN41404.1"/>
    <property type="molecule type" value="Genomic_DNA"/>
</dbReference>
<evidence type="ECO:0000313" key="1">
    <source>
        <dbReference type="EMBL" id="MUN41404.1"/>
    </source>
</evidence>
<protein>
    <submittedName>
        <fullName evidence="1">Uncharacterized protein</fullName>
    </submittedName>
</protein>
<dbReference type="Proteomes" id="UP000432015">
    <property type="component" value="Unassembled WGS sequence"/>
</dbReference>